<dbReference type="KEGG" id="caul:KCG34_16790"/>
<organism evidence="1 2">
    <name type="scientific">Phenylobacterium montanum</name>
    <dbReference type="NCBI Taxonomy" id="2823693"/>
    <lineage>
        <taxon>Bacteria</taxon>
        <taxon>Pseudomonadati</taxon>
        <taxon>Pseudomonadota</taxon>
        <taxon>Alphaproteobacteria</taxon>
        <taxon>Caulobacterales</taxon>
        <taxon>Caulobacteraceae</taxon>
        <taxon>Phenylobacterium</taxon>
    </lineage>
</organism>
<dbReference type="Proteomes" id="UP000676409">
    <property type="component" value="Chromosome"/>
</dbReference>
<name>A0A975FXE2_9CAUL</name>
<accession>A0A975FXE2</accession>
<reference evidence="1" key="1">
    <citation type="submission" date="2021-04" db="EMBL/GenBank/DDBJ databases">
        <title>The complete genome sequence of Caulobacter sp. S6.</title>
        <authorList>
            <person name="Tang Y."/>
            <person name="Ouyang W."/>
            <person name="Liu Q."/>
            <person name="Huang B."/>
            <person name="Guo Z."/>
            <person name="Lei P."/>
        </authorList>
    </citation>
    <scope>NUCLEOTIDE SEQUENCE</scope>
    <source>
        <strain evidence="1">S6</strain>
    </source>
</reference>
<sequence>MSPRFSLSPARAWLPVAADLRYASPMAATRTMTVTQQQQDQRVLAVLAHAVGVG</sequence>
<keyword evidence="2" id="KW-1185">Reference proteome</keyword>
<dbReference type="RefSeq" id="WP_211936777.1">
    <property type="nucleotide sequence ID" value="NZ_CP073078.1"/>
</dbReference>
<dbReference type="EMBL" id="CP073078">
    <property type="protein sequence ID" value="QUD86724.1"/>
    <property type="molecule type" value="Genomic_DNA"/>
</dbReference>
<protein>
    <submittedName>
        <fullName evidence="1">Uncharacterized protein</fullName>
    </submittedName>
</protein>
<proteinExistence type="predicted"/>
<dbReference type="AlphaFoldDB" id="A0A975FXE2"/>
<evidence type="ECO:0000313" key="2">
    <source>
        <dbReference type="Proteomes" id="UP000676409"/>
    </source>
</evidence>
<evidence type="ECO:0000313" key="1">
    <source>
        <dbReference type="EMBL" id="QUD86724.1"/>
    </source>
</evidence>
<gene>
    <name evidence="1" type="ORF">KCG34_16790</name>
</gene>